<evidence type="ECO:0000313" key="2">
    <source>
        <dbReference type="Proteomes" id="UP001164539"/>
    </source>
</evidence>
<organism evidence="1 2">
    <name type="scientific">Melia azedarach</name>
    <name type="common">Chinaberry tree</name>
    <dbReference type="NCBI Taxonomy" id="155640"/>
    <lineage>
        <taxon>Eukaryota</taxon>
        <taxon>Viridiplantae</taxon>
        <taxon>Streptophyta</taxon>
        <taxon>Embryophyta</taxon>
        <taxon>Tracheophyta</taxon>
        <taxon>Spermatophyta</taxon>
        <taxon>Magnoliopsida</taxon>
        <taxon>eudicotyledons</taxon>
        <taxon>Gunneridae</taxon>
        <taxon>Pentapetalae</taxon>
        <taxon>rosids</taxon>
        <taxon>malvids</taxon>
        <taxon>Sapindales</taxon>
        <taxon>Meliaceae</taxon>
        <taxon>Melia</taxon>
    </lineage>
</organism>
<sequence length="788" mass="88754">MTTGIVQEQNLEKQIEKQMGGCMAGFLQIFDRHQILTGKRMYSAKRLPPTTAVDSTIQSEKNIGSPAISRDLENPHQPQGRSIPSPDSFKQSPAMALRSPSPTPEPATSSESQSKSTLPLPVFEFKEGTRSSWKFCKEAPRLSLDSRAVVDAKGSLKPREIRTNTSFLSANRSDNTEEAGGEDTEKQRRSTSVIARLMGLEPLSNPDPEPPKKAELRRSASESRVSKDQYRFIDGTNFQLKQSQPSNTQINARQNQNYTGRGERTVNGRQVDPKQFTVRNVRGEPARAQQRGIGQKKCFFDSADFFPEPKQTVSIYGEIGKRLKMRGIEEPSKDLETLKQILEALQLKGLLHPKKPSSQATNLRNFIYDESPIVVMRPAATNRQARVANDLSPSSFRSRTGPRRNLNFSGEMSPAMSPRRDRPEIDRNVWNQSSPSRGRNSISPTRSETSIKSPSRRRPLSIETQRKVNNESAEQRRVSPRNNVRRVGSDQTTNRSPRLTKLTAEMCQKDDKVFTQAEDEVSSISECSISTSSQTDAERSKVEEYKEGRSLLERCDKLLHSIAEITANELQPSPVSVLDSSFYKDESSPSPVMKRSIDFKDQQIELEDDVWSPGISSTESKSEDDSDLDYISDVLRASNYLPDDSDAFSLLEKQQYLKGKDTSKVSTLQRKLIFDTINEILNRRRQLPPWKVVSYANSNSLQQIWSEFQKIRERDTSEDLFNVICGVLKKDLAGDAINGDCPIEMSEAVLDIERLIFKDLIGETIRDLASFSGKCNSVQAVPRRKLIF</sequence>
<evidence type="ECO:0000313" key="1">
    <source>
        <dbReference type="EMBL" id="KAJ4727394.1"/>
    </source>
</evidence>
<dbReference type="Proteomes" id="UP001164539">
    <property type="component" value="Chromosome 1"/>
</dbReference>
<protein>
    <submittedName>
        <fullName evidence="1">Protein LONGIFOLIA 1</fullName>
    </submittedName>
</protein>
<accession>A0ACC1YWI4</accession>
<reference evidence="1 2" key="1">
    <citation type="journal article" date="2023" name="Science">
        <title>Complex scaffold remodeling in plant triterpene biosynthesis.</title>
        <authorList>
            <person name="De La Pena R."/>
            <person name="Hodgson H."/>
            <person name="Liu J.C."/>
            <person name="Stephenson M.J."/>
            <person name="Martin A.C."/>
            <person name="Owen C."/>
            <person name="Harkess A."/>
            <person name="Leebens-Mack J."/>
            <person name="Jimenez L.E."/>
            <person name="Osbourn A."/>
            <person name="Sattely E.S."/>
        </authorList>
    </citation>
    <scope>NUCLEOTIDE SEQUENCE [LARGE SCALE GENOMIC DNA]</scope>
    <source>
        <strain evidence="2">cv. JPN11</strain>
        <tissue evidence="1">Leaf</tissue>
    </source>
</reference>
<name>A0ACC1YWI4_MELAZ</name>
<keyword evidence="2" id="KW-1185">Reference proteome</keyword>
<comment type="caution">
    <text evidence="1">The sequence shown here is derived from an EMBL/GenBank/DDBJ whole genome shotgun (WGS) entry which is preliminary data.</text>
</comment>
<gene>
    <name evidence="1" type="ORF">OWV82_000500</name>
</gene>
<dbReference type="EMBL" id="CM051394">
    <property type="protein sequence ID" value="KAJ4727394.1"/>
    <property type="molecule type" value="Genomic_DNA"/>
</dbReference>
<proteinExistence type="predicted"/>